<proteinExistence type="predicted"/>
<organism evidence="1">
    <name type="scientific">Kuenenia stuttgartiensis</name>
    <dbReference type="NCBI Taxonomy" id="174633"/>
    <lineage>
        <taxon>Bacteria</taxon>
        <taxon>Pseudomonadati</taxon>
        <taxon>Planctomycetota</taxon>
        <taxon>Candidatus Brocadiia</taxon>
        <taxon>Candidatus Brocadiales</taxon>
        <taxon>Candidatus Brocadiaceae</taxon>
        <taxon>Candidatus Kuenenia</taxon>
    </lineage>
</organism>
<dbReference type="InterPro" id="IPR043707">
    <property type="entry name" value="DUF5647"/>
</dbReference>
<dbReference type="EMBL" id="CT573073">
    <property type="protein sequence ID" value="CAJ71359.1"/>
    <property type="molecule type" value="Genomic_DNA"/>
</dbReference>
<reference evidence="1" key="1">
    <citation type="journal article" date="2006" name="Nature">
        <title>Deciphering the evolution and metabolism of an anammox bacterium from a community genome.</title>
        <authorList>
            <person name="Strous M."/>
            <person name="Pelletier E."/>
            <person name="Mangenot S."/>
            <person name="Rattei T."/>
            <person name="Lehner A."/>
            <person name="Taylor M.W."/>
            <person name="Horn M."/>
            <person name="Daims H."/>
            <person name="Bartol-Mavel D."/>
            <person name="Wincker P."/>
            <person name="Barbe V."/>
            <person name="Fonknechten N."/>
            <person name="Vallenet D."/>
            <person name="Segurens B."/>
            <person name="Schenowitz-Truong C."/>
            <person name="Medigue C."/>
            <person name="Collingro A."/>
            <person name="Snel B."/>
            <person name="Dutilh B.E."/>
            <person name="OpDenCamp H.J.M."/>
            <person name="vanDerDrift C."/>
            <person name="Cirpus I."/>
            <person name="vanDePas-Schoonen K.T."/>
            <person name="Harhangi H.R."/>
            <person name="vanNiftrik L."/>
            <person name="Schmid M."/>
            <person name="Keltjens J."/>
            <person name="vanDeVossenberg J."/>
            <person name="Kartal B."/>
            <person name="Meier H."/>
            <person name="Frishman D."/>
            <person name="Huynen M.A."/>
            <person name="Mewes H."/>
            <person name="Weissenbach J."/>
            <person name="Jetten M.S.M."/>
            <person name="Wagner M."/>
            <person name="LePaslier D."/>
        </authorList>
    </citation>
    <scope>NUCLEOTIDE SEQUENCE</scope>
</reference>
<sequence>MRVLQKEIFGGGVMCKEKEMIERNIELSAEFSRYLFEHPEVETKIPLDAKVVLLPEFDKELKRFNLQLGKNIEADGGRVVYILIKNIRPKVLSRIEKIEFEPVAN</sequence>
<name>Q1PVU9_KUEST</name>
<accession>Q1PVU9</accession>
<evidence type="ECO:0000313" key="1">
    <source>
        <dbReference type="EMBL" id="CAJ71359.1"/>
    </source>
</evidence>
<dbReference type="Pfam" id="PF18882">
    <property type="entry name" value="DUF5647"/>
    <property type="match status" value="1"/>
</dbReference>
<dbReference type="AlphaFoldDB" id="Q1PVU9"/>
<protein>
    <submittedName>
        <fullName evidence="1">Uncharacterized protein</fullName>
    </submittedName>
</protein>
<reference evidence="1" key="2">
    <citation type="submission" date="2006-01" db="EMBL/GenBank/DDBJ databases">
        <authorList>
            <person name="Genoscope"/>
        </authorList>
    </citation>
    <scope>NUCLEOTIDE SEQUENCE</scope>
</reference>
<gene>
    <name evidence="1" type="ORF">kustc0614</name>
</gene>